<dbReference type="EC" id="2.7.13.3" evidence="3"/>
<evidence type="ECO:0000256" key="5">
    <source>
        <dbReference type="ARBA" id="ARBA00022448"/>
    </source>
</evidence>
<dbReference type="NCBIfam" id="TIGR02966">
    <property type="entry name" value="phoR_proteo"/>
    <property type="match status" value="1"/>
</dbReference>
<dbReference type="Gene3D" id="1.10.287.130">
    <property type="match status" value="1"/>
</dbReference>
<name>A0A1J5R3W2_9ZZZZ</name>
<dbReference type="GO" id="GO:0006817">
    <property type="term" value="P:phosphate ion transport"/>
    <property type="evidence" value="ECO:0007669"/>
    <property type="project" value="UniProtKB-KW"/>
</dbReference>
<dbReference type="SUPFAM" id="SSF55785">
    <property type="entry name" value="PYP-like sensor domain (PAS domain)"/>
    <property type="match status" value="1"/>
</dbReference>
<proteinExistence type="predicted"/>
<dbReference type="EMBL" id="MLJW01000761">
    <property type="protein sequence ID" value="OIQ82845.1"/>
    <property type="molecule type" value="Genomic_DNA"/>
</dbReference>
<dbReference type="PANTHER" id="PTHR45453:SF1">
    <property type="entry name" value="PHOSPHATE REGULON SENSOR PROTEIN PHOR"/>
    <property type="match status" value="1"/>
</dbReference>
<dbReference type="PANTHER" id="PTHR45453">
    <property type="entry name" value="PHOSPHATE REGULON SENSOR PROTEIN PHOR"/>
    <property type="match status" value="1"/>
</dbReference>
<keyword evidence="13" id="KW-0067">ATP-binding</keyword>
<keyword evidence="10" id="KW-0812">Transmembrane</keyword>
<keyword evidence="14" id="KW-1133">Transmembrane helix</keyword>
<dbReference type="InterPro" id="IPR014310">
    <property type="entry name" value="Sig_transdc_His_kinase_PhoR"/>
</dbReference>
<comment type="subcellular location">
    <subcellularLocation>
        <location evidence="2">Cell membrane</location>
    </subcellularLocation>
</comment>
<evidence type="ECO:0000256" key="2">
    <source>
        <dbReference type="ARBA" id="ARBA00004236"/>
    </source>
</evidence>
<evidence type="ECO:0000256" key="12">
    <source>
        <dbReference type="ARBA" id="ARBA00022777"/>
    </source>
</evidence>
<evidence type="ECO:0000256" key="13">
    <source>
        <dbReference type="ARBA" id="ARBA00022840"/>
    </source>
</evidence>
<dbReference type="AlphaFoldDB" id="A0A1J5R3W2"/>
<evidence type="ECO:0000259" key="19">
    <source>
        <dbReference type="PROSITE" id="PS50112"/>
    </source>
</evidence>
<evidence type="ECO:0000256" key="17">
    <source>
        <dbReference type="ARBA" id="ARBA00025207"/>
    </source>
</evidence>
<evidence type="ECO:0000256" key="14">
    <source>
        <dbReference type="ARBA" id="ARBA00022989"/>
    </source>
</evidence>
<evidence type="ECO:0000256" key="6">
    <source>
        <dbReference type="ARBA" id="ARBA00022475"/>
    </source>
</evidence>
<evidence type="ECO:0000313" key="20">
    <source>
        <dbReference type="EMBL" id="OIQ82845.1"/>
    </source>
</evidence>
<evidence type="ECO:0000256" key="15">
    <source>
        <dbReference type="ARBA" id="ARBA00023012"/>
    </source>
</evidence>
<dbReference type="SMART" id="SM00388">
    <property type="entry name" value="HisKA"/>
    <property type="match status" value="1"/>
</dbReference>
<evidence type="ECO:0000256" key="7">
    <source>
        <dbReference type="ARBA" id="ARBA00022553"/>
    </source>
</evidence>
<dbReference type="GO" id="GO:0004721">
    <property type="term" value="F:phosphoprotein phosphatase activity"/>
    <property type="evidence" value="ECO:0007669"/>
    <property type="project" value="InterPro"/>
</dbReference>
<evidence type="ECO:0000256" key="10">
    <source>
        <dbReference type="ARBA" id="ARBA00022692"/>
    </source>
</evidence>
<dbReference type="PROSITE" id="PS50112">
    <property type="entry name" value="PAS"/>
    <property type="match status" value="1"/>
</dbReference>
<dbReference type="Pfam" id="PF11808">
    <property type="entry name" value="PhoR"/>
    <property type="match status" value="1"/>
</dbReference>
<keyword evidence="5" id="KW-0813">Transport</keyword>
<dbReference type="Pfam" id="PF00512">
    <property type="entry name" value="HisKA"/>
    <property type="match status" value="1"/>
</dbReference>
<dbReference type="InterPro" id="IPR036097">
    <property type="entry name" value="HisK_dim/P_sf"/>
</dbReference>
<dbReference type="PRINTS" id="PR00344">
    <property type="entry name" value="BCTRLSENSOR"/>
</dbReference>
<dbReference type="InterPro" id="IPR003661">
    <property type="entry name" value="HisK_dim/P_dom"/>
</dbReference>
<dbReference type="InterPro" id="IPR050351">
    <property type="entry name" value="BphY/WalK/GraS-like"/>
</dbReference>
<keyword evidence="12" id="KW-0418">Kinase</keyword>
<comment type="catalytic activity">
    <reaction evidence="1">
        <text>ATP + protein L-histidine = ADP + protein N-phospho-L-histidine.</text>
        <dbReference type="EC" id="2.7.13.3"/>
    </reaction>
</comment>
<evidence type="ECO:0000256" key="16">
    <source>
        <dbReference type="ARBA" id="ARBA00023136"/>
    </source>
</evidence>
<comment type="caution">
    <text evidence="20">The sequence shown here is derived from an EMBL/GenBank/DDBJ whole genome shotgun (WGS) entry which is preliminary data.</text>
</comment>
<evidence type="ECO:0000259" key="18">
    <source>
        <dbReference type="PROSITE" id="PS50109"/>
    </source>
</evidence>
<feature type="domain" description="PAS" evidence="19">
    <location>
        <begin position="93"/>
        <end position="151"/>
    </location>
</feature>
<accession>A0A1J5R3W2</accession>
<dbReference type="Pfam" id="PF13188">
    <property type="entry name" value="PAS_8"/>
    <property type="match status" value="1"/>
</dbReference>
<dbReference type="GO" id="GO:0005524">
    <property type="term" value="F:ATP binding"/>
    <property type="evidence" value="ECO:0007669"/>
    <property type="project" value="UniProtKB-KW"/>
</dbReference>
<evidence type="ECO:0000256" key="4">
    <source>
        <dbReference type="ARBA" id="ARBA00019665"/>
    </source>
</evidence>
<protein>
    <recommendedName>
        <fullName evidence="4">Phosphate regulon sensor protein PhoR</fullName>
        <ecNumber evidence="3">2.7.13.3</ecNumber>
    </recommendedName>
</protein>
<evidence type="ECO:0000256" key="9">
    <source>
        <dbReference type="ARBA" id="ARBA00022679"/>
    </source>
</evidence>
<dbReference type="GO" id="GO:0005886">
    <property type="term" value="C:plasma membrane"/>
    <property type="evidence" value="ECO:0007669"/>
    <property type="project" value="UniProtKB-SubCell"/>
</dbReference>
<organism evidence="20">
    <name type="scientific">mine drainage metagenome</name>
    <dbReference type="NCBI Taxonomy" id="410659"/>
    <lineage>
        <taxon>unclassified sequences</taxon>
        <taxon>metagenomes</taxon>
        <taxon>ecological metagenomes</taxon>
    </lineage>
</organism>
<dbReference type="InterPro" id="IPR021766">
    <property type="entry name" value="PhoR_N"/>
</dbReference>
<dbReference type="Gene3D" id="3.30.450.20">
    <property type="entry name" value="PAS domain"/>
    <property type="match status" value="1"/>
</dbReference>
<dbReference type="Pfam" id="PF02518">
    <property type="entry name" value="HATPase_c"/>
    <property type="match status" value="1"/>
</dbReference>
<evidence type="ECO:0000256" key="11">
    <source>
        <dbReference type="ARBA" id="ARBA00022741"/>
    </source>
</evidence>
<reference evidence="20" key="1">
    <citation type="submission" date="2016-10" db="EMBL/GenBank/DDBJ databases">
        <title>Sequence of Gallionella enrichment culture.</title>
        <authorList>
            <person name="Poehlein A."/>
            <person name="Muehling M."/>
            <person name="Daniel R."/>
        </authorList>
    </citation>
    <scope>NUCLEOTIDE SEQUENCE</scope>
</reference>
<keyword evidence="7" id="KW-0597">Phosphoprotein</keyword>
<keyword evidence="11" id="KW-0547">Nucleotide-binding</keyword>
<evidence type="ECO:0000256" key="1">
    <source>
        <dbReference type="ARBA" id="ARBA00000085"/>
    </source>
</evidence>
<dbReference type="InterPro" id="IPR005467">
    <property type="entry name" value="His_kinase_dom"/>
</dbReference>
<sequence length="454" mass="50272">MRAVLFRLIGVISLMLAAAGLVGWLAGPLPGVLAASVVALSVIGQDTAAQLRLLAWLKWPQLDNVPVMRGVWAEVFYRTARQFRLWETRLAREEDKLRRFIEALQASPNGVILMDASDQIDWCNDTAAAHFGLDPQRDLRQHAVHLIRNPEFFGYMGAKRFDEPLLMRRNGAHGSLLLSVQVISYGDGKKLLLSRDVTQVERTEAMRRDFVANVSHEIKTPLTVIAGFVESLRGLDFSAEERERILGLMQEQSDRMRHLVEDLLTLAHLEGDPHQPAEERLNMRQMVDRLVADARALSGGRHHIEASADGGDLRGARTELVSAFTNLVSNAVRYTPAGGDVRIAWRVTEPDYGDPVAEFSVSDSGIGIAAEHIPRLTERFYRVDRGRSRESGGTGLGLAIVKHVLLRHQAELRISSQPGLGSTFSVRFPVQRLVLPKTSAAPDAPQGDRESISA</sequence>
<dbReference type="GO" id="GO:0000155">
    <property type="term" value="F:phosphorelay sensor kinase activity"/>
    <property type="evidence" value="ECO:0007669"/>
    <property type="project" value="InterPro"/>
</dbReference>
<dbReference type="CDD" id="cd00082">
    <property type="entry name" value="HisKA"/>
    <property type="match status" value="1"/>
</dbReference>
<dbReference type="Gene3D" id="3.30.565.10">
    <property type="entry name" value="Histidine kinase-like ATPase, C-terminal domain"/>
    <property type="match status" value="1"/>
</dbReference>
<dbReference type="InterPro" id="IPR004358">
    <property type="entry name" value="Sig_transdc_His_kin-like_C"/>
</dbReference>
<dbReference type="FunFam" id="1.10.287.130:FF:000001">
    <property type="entry name" value="Two-component sensor histidine kinase"/>
    <property type="match status" value="1"/>
</dbReference>
<keyword evidence="16" id="KW-0472">Membrane</keyword>
<evidence type="ECO:0000256" key="8">
    <source>
        <dbReference type="ARBA" id="ARBA00022592"/>
    </source>
</evidence>
<keyword evidence="9 20" id="KW-0808">Transferase</keyword>
<dbReference type="InterPro" id="IPR036890">
    <property type="entry name" value="HATPase_C_sf"/>
</dbReference>
<keyword evidence="15" id="KW-0902">Two-component regulatory system</keyword>
<dbReference type="InterPro" id="IPR000014">
    <property type="entry name" value="PAS"/>
</dbReference>
<dbReference type="PROSITE" id="PS50109">
    <property type="entry name" value="HIS_KIN"/>
    <property type="match status" value="1"/>
</dbReference>
<feature type="domain" description="Histidine kinase" evidence="18">
    <location>
        <begin position="213"/>
        <end position="432"/>
    </location>
</feature>
<gene>
    <name evidence="20" type="primary">phoR_22</name>
    <name evidence="20" type="ORF">GALL_353660</name>
</gene>
<comment type="function">
    <text evidence="17">Member of the two-component regulatory system PhoR/PhoB involved in the phosphate regulon genes expression. PhoR may function as a membrane-associated protein kinase that phosphorylates PhoB in response to environmental signals.</text>
</comment>
<dbReference type="GO" id="GO:0016036">
    <property type="term" value="P:cellular response to phosphate starvation"/>
    <property type="evidence" value="ECO:0007669"/>
    <property type="project" value="TreeGrafter"/>
</dbReference>
<keyword evidence="8" id="KW-0592">Phosphate transport</keyword>
<dbReference type="InterPro" id="IPR035965">
    <property type="entry name" value="PAS-like_dom_sf"/>
</dbReference>
<evidence type="ECO:0000256" key="3">
    <source>
        <dbReference type="ARBA" id="ARBA00012438"/>
    </source>
</evidence>
<dbReference type="SMART" id="SM00387">
    <property type="entry name" value="HATPase_c"/>
    <property type="match status" value="1"/>
</dbReference>
<dbReference type="SUPFAM" id="SSF47384">
    <property type="entry name" value="Homodimeric domain of signal transducing histidine kinase"/>
    <property type="match status" value="1"/>
</dbReference>
<dbReference type="InterPro" id="IPR003594">
    <property type="entry name" value="HATPase_dom"/>
</dbReference>
<dbReference type="SUPFAM" id="SSF55874">
    <property type="entry name" value="ATPase domain of HSP90 chaperone/DNA topoisomerase II/histidine kinase"/>
    <property type="match status" value="1"/>
</dbReference>
<keyword evidence="6" id="KW-1003">Cell membrane</keyword>